<accession>A0AAU9XQ97</accession>
<gene>
    <name evidence="1" type="ORF">PMEA_00028012</name>
</gene>
<dbReference type="AlphaFoldDB" id="A0AAU9XQ97"/>
<dbReference type="Proteomes" id="UP001159428">
    <property type="component" value="Unassembled WGS sequence"/>
</dbReference>
<evidence type="ECO:0000313" key="1">
    <source>
        <dbReference type="EMBL" id="CAH3155488.1"/>
    </source>
</evidence>
<keyword evidence="2" id="KW-1185">Reference proteome</keyword>
<proteinExistence type="predicted"/>
<evidence type="ECO:0000313" key="2">
    <source>
        <dbReference type="Proteomes" id="UP001159428"/>
    </source>
</evidence>
<protein>
    <submittedName>
        <fullName evidence="1">Uncharacterized protein</fullName>
    </submittedName>
</protein>
<dbReference type="EMBL" id="CALNXJ010000058">
    <property type="protein sequence ID" value="CAH3155488.1"/>
    <property type="molecule type" value="Genomic_DNA"/>
</dbReference>
<comment type="caution">
    <text evidence="1">The sequence shown here is derived from an EMBL/GenBank/DDBJ whole genome shotgun (WGS) entry which is preliminary data.</text>
</comment>
<organism evidence="1 2">
    <name type="scientific">Pocillopora meandrina</name>
    <dbReference type="NCBI Taxonomy" id="46732"/>
    <lineage>
        <taxon>Eukaryota</taxon>
        <taxon>Metazoa</taxon>
        <taxon>Cnidaria</taxon>
        <taxon>Anthozoa</taxon>
        <taxon>Hexacorallia</taxon>
        <taxon>Scleractinia</taxon>
        <taxon>Astrocoeniina</taxon>
        <taxon>Pocilloporidae</taxon>
        <taxon>Pocillopora</taxon>
    </lineage>
</organism>
<name>A0AAU9XQ97_9CNID</name>
<sequence length="199" mass="22398">GITTRSKLLEVPYFYFDPCNQLVQDVMQVFLEGVSAYEIKLLLNYFINKKAFGFEVSNKEIDLRKSVSTNLGKTASKMWLKWLIKIQIDGDNSFQSLKLCQFAKCPLDFLENCSGPIFGDEMSFGKTSGLFGEEVESATMYIQRCNGTGGLHDVQRLFSLGSVQVHGTLFKPDKNSLLTFGCQNGLPVFGRIIKNRVYS</sequence>
<reference evidence="1 2" key="1">
    <citation type="submission" date="2022-05" db="EMBL/GenBank/DDBJ databases">
        <authorList>
            <consortium name="Genoscope - CEA"/>
            <person name="William W."/>
        </authorList>
    </citation>
    <scope>NUCLEOTIDE SEQUENCE [LARGE SCALE GENOMIC DNA]</scope>
</reference>
<feature type="non-terminal residue" evidence="1">
    <location>
        <position position="1"/>
    </location>
</feature>